<evidence type="ECO:0000313" key="7">
    <source>
        <dbReference type="EMBL" id="KAA6362400.1"/>
    </source>
</evidence>
<comment type="caution">
    <text evidence="7">The sequence shown here is derived from an EMBL/GenBank/DDBJ whole genome shotgun (WGS) entry which is preliminary data.</text>
</comment>
<dbReference type="InterPro" id="IPR000719">
    <property type="entry name" value="Prot_kinase_dom"/>
</dbReference>
<keyword evidence="3 7" id="KW-0418">Kinase</keyword>
<dbReference type="InterPro" id="IPR008271">
    <property type="entry name" value="Ser/Thr_kinase_AS"/>
</dbReference>
<dbReference type="GO" id="GO:0000045">
    <property type="term" value="P:autophagosome assembly"/>
    <property type="evidence" value="ECO:0007669"/>
    <property type="project" value="TreeGrafter"/>
</dbReference>
<keyword evidence="1" id="KW-0808">Transferase</keyword>
<dbReference type="InterPro" id="IPR045269">
    <property type="entry name" value="Atg1-like"/>
</dbReference>
<dbReference type="PANTHER" id="PTHR24348">
    <property type="entry name" value="SERINE/THREONINE-PROTEIN KINASE UNC-51-RELATED"/>
    <property type="match status" value="1"/>
</dbReference>
<evidence type="ECO:0000256" key="3">
    <source>
        <dbReference type="ARBA" id="ARBA00022777"/>
    </source>
</evidence>
<protein>
    <submittedName>
        <fullName evidence="7">Putative CAMK family protein kinase</fullName>
    </submittedName>
</protein>
<evidence type="ECO:0000259" key="6">
    <source>
        <dbReference type="PROSITE" id="PS50011"/>
    </source>
</evidence>
<dbReference type="GO" id="GO:0004674">
    <property type="term" value="F:protein serine/threonine kinase activity"/>
    <property type="evidence" value="ECO:0007669"/>
    <property type="project" value="InterPro"/>
</dbReference>
<keyword evidence="4" id="KW-0067">ATP-binding</keyword>
<proteinExistence type="predicted"/>
<dbReference type="Gene3D" id="1.10.510.10">
    <property type="entry name" value="Transferase(Phosphotransferase) domain 1"/>
    <property type="match status" value="1"/>
</dbReference>
<dbReference type="PROSITE" id="PS00108">
    <property type="entry name" value="PROTEIN_KINASE_ST"/>
    <property type="match status" value="1"/>
</dbReference>
<dbReference type="GO" id="GO:0005524">
    <property type="term" value="F:ATP binding"/>
    <property type="evidence" value="ECO:0007669"/>
    <property type="project" value="UniProtKB-KW"/>
</dbReference>
<dbReference type="GO" id="GO:0016020">
    <property type="term" value="C:membrane"/>
    <property type="evidence" value="ECO:0007669"/>
    <property type="project" value="TreeGrafter"/>
</dbReference>
<dbReference type="GO" id="GO:0005776">
    <property type="term" value="C:autophagosome"/>
    <property type="evidence" value="ECO:0007669"/>
    <property type="project" value="TreeGrafter"/>
</dbReference>
<accession>A0A5J4TWE8</accession>
<sequence length="313" mass="36756">MGIDGENENFAYYMFQILSGIQVIHSQNIIHQDLKPQNILVDKDGNIKIDNFGFVYRLTDEQYIRKYEQFKRFPKVTDAKIYSSPEELINKTATFQSDIWAAGVIFIELFTGVHMFEGRDEDETIENIKTGKMKPLPNEIKGKLKDILLSMVNMDADKRPTVQQLLDLELFQLIAQSEEKREVEQEKRKIEMENKKEKEEACLPEEKIRSVQQKNCESEKQKKEEQEKAEQERIIVEQKSKKIEESDYSEVIRKCNEIIRICDERLHLLNSWSDSSDKQEFEELQRAIHALEIEAHNQGIPIVDVVWTEDLAE</sequence>
<dbReference type="AlphaFoldDB" id="A0A5J4TWE8"/>
<dbReference type="OrthoDB" id="4062651at2759"/>
<dbReference type="GO" id="GO:0000407">
    <property type="term" value="C:phagophore assembly site"/>
    <property type="evidence" value="ECO:0007669"/>
    <property type="project" value="TreeGrafter"/>
</dbReference>
<dbReference type="GO" id="GO:0010506">
    <property type="term" value="P:regulation of autophagy"/>
    <property type="evidence" value="ECO:0007669"/>
    <property type="project" value="InterPro"/>
</dbReference>
<dbReference type="EMBL" id="SNRW01024250">
    <property type="protein sequence ID" value="KAA6362400.1"/>
    <property type="molecule type" value="Genomic_DNA"/>
</dbReference>
<dbReference type="PROSITE" id="PS50011">
    <property type="entry name" value="PROTEIN_KINASE_DOM"/>
    <property type="match status" value="1"/>
</dbReference>
<evidence type="ECO:0000256" key="4">
    <source>
        <dbReference type="ARBA" id="ARBA00022840"/>
    </source>
</evidence>
<dbReference type="GO" id="GO:0005829">
    <property type="term" value="C:cytosol"/>
    <property type="evidence" value="ECO:0007669"/>
    <property type="project" value="TreeGrafter"/>
</dbReference>
<keyword evidence="2" id="KW-0547">Nucleotide-binding</keyword>
<name>A0A5J4TWE8_9EUKA</name>
<organism evidence="7 8">
    <name type="scientific">Streblomastix strix</name>
    <dbReference type="NCBI Taxonomy" id="222440"/>
    <lineage>
        <taxon>Eukaryota</taxon>
        <taxon>Metamonada</taxon>
        <taxon>Preaxostyla</taxon>
        <taxon>Oxymonadida</taxon>
        <taxon>Streblomastigidae</taxon>
        <taxon>Streblomastix</taxon>
    </lineage>
</organism>
<feature type="region of interest" description="Disordered" evidence="5">
    <location>
        <begin position="182"/>
        <end position="202"/>
    </location>
</feature>
<dbReference type="SUPFAM" id="SSF56112">
    <property type="entry name" value="Protein kinase-like (PK-like)"/>
    <property type="match status" value="1"/>
</dbReference>
<feature type="domain" description="Protein kinase" evidence="6">
    <location>
        <begin position="1"/>
        <end position="171"/>
    </location>
</feature>
<evidence type="ECO:0000256" key="1">
    <source>
        <dbReference type="ARBA" id="ARBA00022679"/>
    </source>
</evidence>
<reference evidence="7 8" key="1">
    <citation type="submission" date="2019-03" db="EMBL/GenBank/DDBJ databases">
        <title>Single cell metagenomics reveals metabolic interactions within the superorganism composed of flagellate Streblomastix strix and complex community of Bacteroidetes bacteria on its surface.</title>
        <authorList>
            <person name="Treitli S.C."/>
            <person name="Kolisko M."/>
            <person name="Husnik F."/>
            <person name="Keeling P."/>
            <person name="Hampl V."/>
        </authorList>
    </citation>
    <scope>NUCLEOTIDE SEQUENCE [LARGE SCALE GENOMIC DNA]</scope>
    <source>
        <strain evidence="7">ST1C</strain>
    </source>
</reference>
<dbReference type="SMART" id="SM00220">
    <property type="entry name" value="S_TKc"/>
    <property type="match status" value="1"/>
</dbReference>
<evidence type="ECO:0000256" key="5">
    <source>
        <dbReference type="SAM" id="MobiDB-lite"/>
    </source>
</evidence>
<dbReference type="InterPro" id="IPR011009">
    <property type="entry name" value="Kinase-like_dom_sf"/>
</dbReference>
<dbReference type="PANTHER" id="PTHR24348:SF22">
    <property type="entry name" value="NON-SPECIFIC SERINE_THREONINE PROTEIN KINASE"/>
    <property type="match status" value="1"/>
</dbReference>
<evidence type="ECO:0000313" key="8">
    <source>
        <dbReference type="Proteomes" id="UP000324800"/>
    </source>
</evidence>
<dbReference type="Pfam" id="PF00069">
    <property type="entry name" value="Pkinase"/>
    <property type="match status" value="1"/>
</dbReference>
<dbReference type="Proteomes" id="UP000324800">
    <property type="component" value="Unassembled WGS sequence"/>
</dbReference>
<evidence type="ECO:0000256" key="2">
    <source>
        <dbReference type="ARBA" id="ARBA00022741"/>
    </source>
</evidence>
<gene>
    <name evidence="7" type="ORF">EZS28_042073</name>
</gene>